<sequence>MPHHRPFRAPTASTGFGRIGRNYLRCVMERAETGNGTPIEVVAVRAGVERGARQGCWALSPAGPARPGLSRAERPGVRVLTGSVPRPSSVPLWKQRQARGADEPGASRPPAR</sequence>
<reference evidence="3" key="1">
    <citation type="submission" date="2023-07" db="EMBL/GenBank/DDBJ databases">
        <title>Whole genome shotgun sequence of Streptomyces spororaveus NBRC 15456.</title>
        <authorList>
            <person name="Komaki H."/>
            <person name="Tamura T."/>
        </authorList>
    </citation>
    <scope>NUCLEOTIDE SEQUENCE [LARGE SCALE GENOMIC DNA]</scope>
    <source>
        <strain evidence="3">NBRC 15456</strain>
    </source>
</reference>
<feature type="region of interest" description="Disordered" evidence="1">
    <location>
        <begin position="79"/>
        <end position="112"/>
    </location>
</feature>
<organism evidence="2 3">
    <name type="scientific">Streptomyces spororaveus</name>
    <dbReference type="NCBI Taxonomy" id="284039"/>
    <lineage>
        <taxon>Bacteria</taxon>
        <taxon>Bacillati</taxon>
        <taxon>Actinomycetota</taxon>
        <taxon>Actinomycetes</taxon>
        <taxon>Kitasatosporales</taxon>
        <taxon>Streptomycetaceae</taxon>
        <taxon>Streptomyces</taxon>
    </lineage>
</organism>
<protein>
    <submittedName>
        <fullName evidence="2">Uncharacterized protein</fullName>
    </submittedName>
</protein>
<gene>
    <name evidence="2" type="ORF">Sspor_78450</name>
</gene>
<accession>A0ABQ3TPE4</accession>
<dbReference type="EMBL" id="BNED01000005">
    <property type="protein sequence ID" value="GHI82284.1"/>
    <property type="molecule type" value="Genomic_DNA"/>
</dbReference>
<dbReference type="Proteomes" id="UP000608522">
    <property type="component" value="Unassembled WGS sequence"/>
</dbReference>
<keyword evidence="3" id="KW-1185">Reference proteome</keyword>
<proteinExistence type="predicted"/>
<comment type="caution">
    <text evidence="2">The sequence shown here is derived from an EMBL/GenBank/DDBJ whole genome shotgun (WGS) entry which is preliminary data.</text>
</comment>
<evidence type="ECO:0000256" key="1">
    <source>
        <dbReference type="SAM" id="MobiDB-lite"/>
    </source>
</evidence>
<evidence type="ECO:0000313" key="3">
    <source>
        <dbReference type="Proteomes" id="UP000608522"/>
    </source>
</evidence>
<name>A0ABQ3TPE4_9ACTN</name>
<evidence type="ECO:0000313" key="2">
    <source>
        <dbReference type="EMBL" id="GHI82284.1"/>
    </source>
</evidence>